<keyword evidence="2" id="KW-0677">Repeat</keyword>
<evidence type="ECO:0000256" key="3">
    <source>
        <dbReference type="PROSITE-ProRule" id="PRU00221"/>
    </source>
</evidence>
<dbReference type="InterPro" id="IPR045151">
    <property type="entry name" value="DCAF8"/>
</dbReference>
<dbReference type="PANTHER" id="PTHR15574">
    <property type="entry name" value="WD REPEAT DOMAIN-CONTAINING FAMILY"/>
    <property type="match status" value="1"/>
</dbReference>
<feature type="compositionally biased region" description="Basic residues" evidence="4">
    <location>
        <begin position="624"/>
        <end position="635"/>
    </location>
</feature>
<dbReference type="InterPro" id="IPR001680">
    <property type="entry name" value="WD40_rpt"/>
</dbReference>
<evidence type="ECO:0000256" key="4">
    <source>
        <dbReference type="SAM" id="MobiDB-lite"/>
    </source>
</evidence>
<gene>
    <name evidence="5" type="ORF">RUM43_006840</name>
</gene>
<evidence type="ECO:0000313" key="6">
    <source>
        <dbReference type="Proteomes" id="UP001372834"/>
    </source>
</evidence>
<protein>
    <submittedName>
        <fullName evidence="5">Uncharacterized protein</fullName>
    </submittedName>
</protein>
<dbReference type="Pfam" id="PF00400">
    <property type="entry name" value="WD40"/>
    <property type="match status" value="4"/>
</dbReference>
<accession>A0AAN8PLJ9</accession>
<dbReference type="GO" id="GO:0080008">
    <property type="term" value="C:Cul4-RING E3 ubiquitin ligase complex"/>
    <property type="evidence" value="ECO:0007669"/>
    <property type="project" value="TreeGrafter"/>
</dbReference>
<feature type="compositionally biased region" description="Low complexity" evidence="4">
    <location>
        <begin position="575"/>
        <end position="584"/>
    </location>
</feature>
<feature type="region of interest" description="Disordered" evidence="4">
    <location>
        <begin position="487"/>
        <end position="561"/>
    </location>
</feature>
<evidence type="ECO:0000313" key="5">
    <source>
        <dbReference type="EMBL" id="KAK6638573.1"/>
    </source>
</evidence>
<dbReference type="InterPro" id="IPR015943">
    <property type="entry name" value="WD40/YVTN_repeat-like_dom_sf"/>
</dbReference>
<dbReference type="Proteomes" id="UP001372834">
    <property type="component" value="Unassembled WGS sequence"/>
</dbReference>
<dbReference type="EMBL" id="JAWJWE010000003">
    <property type="protein sequence ID" value="KAK6638573.1"/>
    <property type="molecule type" value="Genomic_DNA"/>
</dbReference>
<sequence length="697" mass="78181">MSDEQKKMCSKVKLKQPNINIVDFLSKRSINGYRDESKNFTSKLFDTAKDLYKKDLTAHFGCVNAIEFSGDGNLLFSGGDDRRVLMWNTNDAMIYYNGKLGQGAKPAVMKGRHYSNVFCLAVDDGNKRVFSGSNDDQVIVHDYTTGSPVDIFLHDSPVFSLSLHPDNGNIFASAANNGRILIYDIRESNTDLLCVAKLRTPFHGVMFNPCEPLLIATANSKVGVHIWDLRKPKEILIKCNDEPSMAVRWNQYGTILLALRNLLPIVIYDPLVPKRKLEFDSGAYFNACTMKSCSFAGTNDEYILSGSDDFNLYMWKIPEPWPESKWIDNEHLTLTGHRSIVNQVRYSSSKHLIATSGVEKIIKLWSPFRLPYSEGDRDIPSSKRHRVLCSSRSCTRSPGFLSHDYSQESMDEDTKMIHFFDTLLQKELDDVPDSFYMESNLFTVSRRKKETRLYEKLIRKKKKYLSKILIEKSSEKKPVCSINEAHQKIPSSTSTASSADIAECTPMTRTNQITRLSNRNQESSTHASTSNSLANDTSSSSKSSTTKSSGVQNVSSKLSKGPAGCFKRVVDYSSSDDTNVSVSDKQSNNLKDSGLFTMSESSDSEKMESCVFLKRKCSSSSRCYRNRTRRKKRRMKSPEDSSEDSSDSESYEDNKRKIATKPSRNEGENVDAGNSTVSSDTERAAASAGSSSRAKDV</sequence>
<dbReference type="GO" id="GO:0005737">
    <property type="term" value="C:cytoplasm"/>
    <property type="evidence" value="ECO:0007669"/>
    <property type="project" value="TreeGrafter"/>
</dbReference>
<name>A0AAN8PLJ9_POLSC</name>
<feature type="repeat" description="WD" evidence="3">
    <location>
        <begin position="334"/>
        <end position="366"/>
    </location>
</feature>
<evidence type="ECO:0000256" key="2">
    <source>
        <dbReference type="ARBA" id="ARBA00022737"/>
    </source>
</evidence>
<dbReference type="GO" id="GO:0045717">
    <property type="term" value="P:negative regulation of fatty acid biosynthetic process"/>
    <property type="evidence" value="ECO:0007669"/>
    <property type="project" value="TreeGrafter"/>
</dbReference>
<dbReference type="InterPro" id="IPR036322">
    <property type="entry name" value="WD40_repeat_dom_sf"/>
</dbReference>
<dbReference type="SMART" id="SM00320">
    <property type="entry name" value="WD40"/>
    <property type="match status" value="6"/>
</dbReference>
<proteinExistence type="predicted"/>
<dbReference type="PROSITE" id="PS50082">
    <property type="entry name" value="WD_REPEATS_2"/>
    <property type="match status" value="3"/>
</dbReference>
<reference evidence="5 6" key="1">
    <citation type="submission" date="2023-10" db="EMBL/GenBank/DDBJ databases">
        <title>Genomes of two closely related lineages of the louse Polyplax serrata with different host specificities.</title>
        <authorList>
            <person name="Martinu J."/>
            <person name="Tarabai H."/>
            <person name="Stefka J."/>
            <person name="Hypsa V."/>
        </authorList>
    </citation>
    <scope>NUCLEOTIDE SEQUENCE [LARGE SCALE GENOMIC DNA]</scope>
    <source>
        <strain evidence="5">HR10_N</strain>
    </source>
</reference>
<feature type="region of interest" description="Disordered" evidence="4">
    <location>
        <begin position="575"/>
        <end position="601"/>
    </location>
</feature>
<feature type="compositionally biased region" description="Low complexity" evidence="4">
    <location>
        <begin position="527"/>
        <end position="549"/>
    </location>
</feature>
<dbReference type="AlphaFoldDB" id="A0AAN8PLJ9"/>
<dbReference type="PANTHER" id="PTHR15574:SF43">
    <property type="entry name" value="DDB1- AND CUL4-ASSOCIATED FACTOR 5"/>
    <property type="match status" value="1"/>
</dbReference>
<feature type="repeat" description="WD" evidence="3">
    <location>
        <begin position="56"/>
        <end position="97"/>
    </location>
</feature>
<organism evidence="5 6">
    <name type="scientific">Polyplax serrata</name>
    <name type="common">Common mouse louse</name>
    <dbReference type="NCBI Taxonomy" id="468196"/>
    <lineage>
        <taxon>Eukaryota</taxon>
        <taxon>Metazoa</taxon>
        <taxon>Ecdysozoa</taxon>
        <taxon>Arthropoda</taxon>
        <taxon>Hexapoda</taxon>
        <taxon>Insecta</taxon>
        <taxon>Pterygota</taxon>
        <taxon>Neoptera</taxon>
        <taxon>Paraneoptera</taxon>
        <taxon>Psocodea</taxon>
        <taxon>Troctomorpha</taxon>
        <taxon>Phthiraptera</taxon>
        <taxon>Anoplura</taxon>
        <taxon>Polyplacidae</taxon>
        <taxon>Polyplax</taxon>
    </lineage>
</organism>
<dbReference type="Gene3D" id="2.130.10.10">
    <property type="entry name" value="YVTN repeat-like/Quinoprotein amine dehydrogenase"/>
    <property type="match status" value="3"/>
</dbReference>
<dbReference type="PROSITE" id="PS50294">
    <property type="entry name" value="WD_REPEATS_REGION"/>
    <property type="match status" value="2"/>
</dbReference>
<feature type="region of interest" description="Disordered" evidence="4">
    <location>
        <begin position="623"/>
        <end position="697"/>
    </location>
</feature>
<feature type="repeat" description="WD" evidence="3">
    <location>
        <begin position="151"/>
        <end position="193"/>
    </location>
</feature>
<feature type="compositionally biased region" description="Low complexity" evidence="4">
    <location>
        <begin position="684"/>
        <end position="697"/>
    </location>
</feature>
<keyword evidence="1 3" id="KW-0853">WD repeat</keyword>
<evidence type="ECO:0000256" key="1">
    <source>
        <dbReference type="ARBA" id="ARBA00022574"/>
    </source>
</evidence>
<dbReference type="SUPFAM" id="SSF50978">
    <property type="entry name" value="WD40 repeat-like"/>
    <property type="match status" value="1"/>
</dbReference>
<feature type="compositionally biased region" description="Acidic residues" evidence="4">
    <location>
        <begin position="640"/>
        <end position="651"/>
    </location>
</feature>
<feature type="compositionally biased region" description="Polar residues" evidence="4">
    <location>
        <begin position="507"/>
        <end position="526"/>
    </location>
</feature>
<comment type="caution">
    <text evidence="5">The sequence shown here is derived from an EMBL/GenBank/DDBJ whole genome shotgun (WGS) entry which is preliminary data.</text>
</comment>